<name>A0A1L9RU42_ASPWE</name>
<dbReference type="CDD" id="cd00067">
    <property type="entry name" value="GAL4"/>
    <property type="match status" value="1"/>
</dbReference>
<dbReference type="STRING" id="1073089.A0A1L9RU42"/>
<dbReference type="VEuPathDB" id="FungiDB:ASPWEDRAFT_179945"/>
<dbReference type="GO" id="GO:0000981">
    <property type="term" value="F:DNA-binding transcription factor activity, RNA polymerase II-specific"/>
    <property type="evidence" value="ECO:0007669"/>
    <property type="project" value="InterPro"/>
</dbReference>
<feature type="domain" description="Zn(2)-C6 fungal-type" evidence="5">
    <location>
        <begin position="12"/>
        <end position="41"/>
    </location>
</feature>
<keyword evidence="4" id="KW-0539">Nucleus</keyword>
<keyword evidence="1" id="KW-0805">Transcription regulation</keyword>
<dbReference type="EMBL" id="KV878210">
    <property type="protein sequence ID" value="OJJ38388.1"/>
    <property type="molecule type" value="Genomic_DNA"/>
</dbReference>
<dbReference type="CDD" id="cd12148">
    <property type="entry name" value="fungal_TF_MHR"/>
    <property type="match status" value="1"/>
</dbReference>
<evidence type="ECO:0000256" key="2">
    <source>
        <dbReference type="ARBA" id="ARBA00023125"/>
    </source>
</evidence>
<keyword evidence="3" id="KW-0804">Transcription</keyword>
<dbReference type="SUPFAM" id="SSF57701">
    <property type="entry name" value="Zn2/Cys6 DNA-binding domain"/>
    <property type="match status" value="1"/>
</dbReference>
<proteinExistence type="predicted"/>
<dbReference type="RefSeq" id="XP_040692064.1">
    <property type="nucleotide sequence ID" value="XM_040831818.1"/>
</dbReference>
<keyword evidence="2" id="KW-0238">DNA-binding</keyword>
<accession>A0A1L9RU42</accession>
<dbReference type="InterPro" id="IPR001138">
    <property type="entry name" value="Zn2Cys6_DnaBD"/>
</dbReference>
<dbReference type="PANTHER" id="PTHR47431">
    <property type="entry name" value="ZN(II)2CYS6 TRANSCRIPTION FACTOR (EUROFUNG)-RELATED"/>
    <property type="match status" value="1"/>
</dbReference>
<dbReference type="SMART" id="SM00066">
    <property type="entry name" value="GAL4"/>
    <property type="match status" value="1"/>
</dbReference>
<reference evidence="7" key="1">
    <citation type="journal article" date="2017" name="Genome Biol.">
        <title>Comparative genomics reveals high biological diversity and specific adaptations in the industrially and medically important fungal genus Aspergillus.</title>
        <authorList>
            <person name="de Vries R.P."/>
            <person name="Riley R."/>
            <person name="Wiebenga A."/>
            <person name="Aguilar-Osorio G."/>
            <person name="Amillis S."/>
            <person name="Uchima C.A."/>
            <person name="Anderluh G."/>
            <person name="Asadollahi M."/>
            <person name="Askin M."/>
            <person name="Barry K."/>
            <person name="Battaglia E."/>
            <person name="Bayram O."/>
            <person name="Benocci T."/>
            <person name="Braus-Stromeyer S.A."/>
            <person name="Caldana C."/>
            <person name="Canovas D."/>
            <person name="Cerqueira G.C."/>
            <person name="Chen F."/>
            <person name="Chen W."/>
            <person name="Choi C."/>
            <person name="Clum A."/>
            <person name="Dos Santos R.A."/>
            <person name="Damasio A.R."/>
            <person name="Diallinas G."/>
            <person name="Emri T."/>
            <person name="Fekete E."/>
            <person name="Flipphi M."/>
            <person name="Freyberg S."/>
            <person name="Gallo A."/>
            <person name="Gournas C."/>
            <person name="Habgood R."/>
            <person name="Hainaut M."/>
            <person name="Harispe M.L."/>
            <person name="Henrissat B."/>
            <person name="Hilden K.S."/>
            <person name="Hope R."/>
            <person name="Hossain A."/>
            <person name="Karabika E."/>
            <person name="Karaffa L."/>
            <person name="Karanyi Z."/>
            <person name="Krasevec N."/>
            <person name="Kuo A."/>
            <person name="Kusch H."/>
            <person name="LaButti K."/>
            <person name="Lagendijk E.L."/>
            <person name="Lapidus A."/>
            <person name="Levasseur A."/>
            <person name="Lindquist E."/>
            <person name="Lipzen A."/>
            <person name="Logrieco A.F."/>
            <person name="MacCabe A."/>
            <person name="Maekelae M.R."/>
            <person name="Malavazi I."/>
            <person name="Melin P."/>
            <person name="Meyer V."/>
            <person name="Mielnichuk N."/>
            <person name="Miskei M."/>
            <person name="Molnar A.P."/>
            <person name="Mule G."/>
            <person name="Ngan C.Y."/>
            <person name="Orejas M."/>
            <person name="Orosz E."/>
            <person name="Ouedraogo J.P."/>
            <person name="Overkamp K.M."/>
            <person name="Park H.-S."/>
            <person name="Perrone G."/>
            <person name="Piumi F."/>
            <person name="Punt P.J."/>
            <person name="Ram A.F."/>
            <person name="Ramon A."/>
            <person name="Rauscher S."/>
            <person name="Record E."/>
            <person name="Riano-Pachon D.M."/>
            <person name="Robert V."/>
            <person name="Roehrig J."/>
            <person name="Ruller R."/>
            <person name="Salamov A."/>
            <person name="Salih N.S."/>
            <person name="Samson R.A."/>
            <person name="Sandor E."/>
            <person name="Sanguinetti M."/>
            <person name="Schuetze T."/>
            <person name="Sepcic K."/>
            <person name="Shelest E."/>
            <person name="Sherlock G."/>
            <person name="Sophianopoulou V."/>
            <person name="Squina F.M."/>
            <person name="Sun H."/>
            <person name="Susca A."/>
            <person name="Todd R.B."/>
            <person name="Tsang A."/>
            <person name="Unkles S.E."/>
            <person name="van de Wiele N."/>
            <person name="van Rossen-Uffink D."/>
            <person name="Oliveira J.V."/>
            <person name="Vesth T.C."/>
            <person name="Visser J."/>
            <person name="Yu J.-H."/>
            <person name="Zhou M."/>
            <person name="Andersen M.R."/>
            <person name="Archer D.B."/>
            <person name="Baker S.E."/>
            <person name="Benoit I."/>
            <person name="Brakhage A.A."/>
            <person name="Braus G.H."/>
            <person name="Fischer R."/>
            <person name="Frisvad J.C."/>
            <person name="Goldman G.H."/>
            <person name="Houbraken J."/>
            <person name="Oakley B."/>
            <person name="Pocsi I."/>
            <person name="Scazzocchio C."/>
            <person name="Seiboth B."/>
            <person name="vanKuyk P.A."/>
            <person name="Wortman J."/>
            <person name="Dyer P.S."/>
            <person name="Grigoriev I.V."/>
        </authorList>
    </citation>
    <scope>NUCLEOTIDE SEQUENCE [LARGE SCALE GENOMIC DNA]</scope>
    <source>
        <strain evidence="7">DTO 134E9</strain>
    </source>
</reference>
<dbReference type="OrthoDB" id="2123952at2759"/>
<dbReference type="AlphaFoldDB" id="A0A1L9RU42"/>
<organism evidence="6 7">
    <name type="scientific">Aspergillus wentii DTO 134E9</name>
    <dbReference type="NCBI Taxonomy" id="1073089"/>
    <lineage>
        <taxon>Eukaryota</taxon>
        <taxon>Fungi</taxon>
        <taxon>Dikarya</taxon>
        <taxon>Ascomycota</taxon>
        <taxon>Pezizomycotina</taxon>
        <taxon>Eurotiomycetes</taxon>
        <taxon>Eurotiomycetidae</taxon>
        <taxon>Eurotiales</taxon>
        <taxon>Aspergillaceae</taxon>
        <taxon>Aspergillus</taxon>
        <taxon>Aspergillus subgen. Cremei</taxon>
    </lineage>
</organism>
<dbReference type="Gene3D" id="4.10.240.10">
    <property type="entry name" value="Zn(2)-C6 fungal-type DNA-binding domain"/>
    <property type="match status" value="1"/>
</dbReference>
<evidence type="ECO:0000256" key="4">
    <source>
        <dbReference type="ARBA" id="ARBA00023242"/>
    </source>
</evidence>
<dbReference type="InterPro" id="IPR036864">
    <property type="entry name" value="Zn2-C6_fun-type_DNA-bd_sf"/>
</dbReference>
<dbReference type="GO" id="GO:0003677">
    <property type="term" value="F:DNA binding"/>
    <property type="evidence" value="ECO:0007669"/>
    <property type="project" value="UniProtKB-KW"/>
</dbReference>
<gene>
    <name evidence="6" type="ORF">ASPWEDRAFT_179945</name>
</gene>
<protein>
    <recommendedName>
        <fullName evidence="5">Zn(2)-C6 fungal-type domain-containing protein</fullName>
    </recommendedName>
</protein>
<dbReference type="PROSITE" id="PS50048">
    <property type="entry name" value="ZN2_CY6_FUNGAL_2"/>
    <property type="match status" value="1"/>
</dbReference>
<sequence>MSPVFTPPVKAACLACRTSKTRCDGQNPCNSCSKRDRQCMYQPSRRGGPRRGIRYTNAYKSSNASKGSEPSLKPPDSLPLPEFSLDAIFGLISPLSGIRNLDVSPDGTMTSDQTTSLWNSGSSDNQNIHDMSHLHGLESPIIRTYESEEDIINAYYIFVHPYLPLLPPPIAPQYEDRSVPITITHQGPFQAQKSFLPHWPTSPLTFALSAILVLIPPPQGLGWANEATVRWRRSYAELYMSSALESVERIIDSLGPVSVGSYPSMELAQRNPIHSCVPVTVEPVLALVVASVYEYCQRGNITKMRTRANHAVTLAMDLGLHNLDSQASRFSDAQRRAWWVTMFMVYISSCVQVSAPVISINDPRITTPYPQFGFSLEPWPLIFKAQEALFASTKVASKLTSDHKRETPSPTIGDQIRDLDSAIKSMIIESDRSLRLNCQQGADASAAQNMWLIARLFIHASRLKLHRFRAFMDIPIFLENHCDIPSINVDNPELMPSTSRMTELEAVFPFTEQESSVICLKSSLATARIFHNLPNPALCNLAPETTIDRQSPNSVTTLFPPPIPYFAFRASADSGRLCTCYHLLSQPEPGTEVQDAERLMDELRNGVESLVTCMKPIVIFEGMSDMVREIENAWHAAFSELSQLENRNF</sequence>
<evidence type="ECO:0000313" key="7">
    <source>
        <dbReference type="Proteomes" id="UP000184383"/>
    </source>
</evidence>
<dbReference type="PROSITE" id="PS00463">
    <property type="entry name" value="ZN2_CY6_FUNGAL_1"/>
    <property type="match status" value="1"/>
</dbReference>
<keyword evidence="7" id="KW-1185">Reference proteome</keyword>
<dbReference type="PANTHER" id="PTHR47431:SF5">
    <property type="entry name" value="ZN(II)2CYS6 TRANSCRIPTION FACTOR (EUROFUNG)"/>
    <property type="match status" value="1"/>
</dbReference>
<evidence type="ECO:0000313" key="6">
    <source>
        <dbReference type="EMBL" id="OJJ38388.1"/>
    </source>
</evidence>
<evidence type="ECO:0000256" key="1">
    <source>
        <dbReference type="ARBA" id="ARBA00023015"/>
    </source>
</evidence>
<dbReference type="GeneID" id="63747666"/>
<dbReference type="Pfam" id="PF00172">
    <property type="entry name" value="Zn_clus"/>
    <property type="match status" value="1"/>
</dbReference>
<dbReference type="Proteomes" id="UP000184383">
    <property type="component" value="Unassembled WGS sequence"/>
</dbReference>
<evidence type="ECO:0000259" key="5">
    <source>
        <dbReference type="PROSITE" id="PS50048"/>
    </source>
</evidence>
<dbReference type="GO" id="GO:0008270">
    <property type="term" value="F:zinc ion binding"/>
    <property type="evidence" value="ECO:0007669"/>
    <property type="project" value="InterPro"/>
</dbReference>
<evidence type="ECO:0000256" key="3">
    <source>
        <dbReference type="ARBA" id="ARBA00023163"/>
    </source>
</evidence>